<gene>
    <name evidence="1" type="ORF">MACJ_001469</name>
</gene>
<accession>A0A976QRJ8</accession>
<organism evidence="1 2">
    <name type="scientific">Theileria orientalis</name>
    <dbReference type="NCBI Taxonomy" id="68886"/>
    <lineage>
        <taxon>Eukaryota</taxon>
        <taxon>Sar</taxon>
        <taxon>Alveolata</taxon>
        <taxon>Apicomplexa</taxon>
        <taxon>Aconoidasida</taxon>
        <taxon>Piroplasmida</taxon>
        <taxon>Theileriidae</taxon>
        <taxon>Theileria</taxon>
    </lineage>
</organism>
<reference evidence="1" key="1">
    <citation type="submission" date="2022-07" db="EMBL/GenBank/DDBJ databases">
        <title>Evaluation of T. orientalis genome assembly methods using nanopore sequencing and analysis of variation between genomes.</title>
        <authorList>
            <person name="Yam J."/>
            <person name="Micallef M.L."/>
            <person name="Liu M."/>
            <person name="Djordjevic S.P."/>
            <person name="Bogema D.R."/>
            <person name="Jenkins C."/>
        </authorList>
    </citation>
    <scope>NUCLEOTIDE SEQUENCE</scope>
    <source>
        <strain evidence="1">Fish Creek</strain>
    </source>
</reference>
<dbReference type="AlphaFoldDB" id="A0A976QRJ8"/>
<sequence>MVCIILSPPADHGGGSELTYQLDCFDHTLHSRLHPFRNYFTDSLFGGFRFAGLQIFFGCISKCLLDVDWCPWILFLVLLGHHAAWGSNIHWTFNSVDALDHLDNSFFCLIRLSGT</sequence>
<proteinExistence type="predicted"/>
<protein>
    <submittedName>
        <fullName evidence="1">Uncharacterized protein</fullName>
    </submittedName>
</protein>
<name>A0A976QRJ8_THEOR</name>
<evidence type="ECO:0000313" key="2">
    <source>
        <dbReference type="Proteomes" id="UP000244803"/>
    </source>
</evidence>
<dbReference type="Proteomes" id="UP000244803">
    <property type="component" value="Chromosome 2"/>
</dbReference>
<dbReference type="EMBL" id="CP056068">
    <property type="protein sequence ID" value="UKJ90535.2"/>
    <property type="molecule type" value="Genomic_DNA"/>
</dbReference>
<evidence type="ECO:0000313" key="1">
    <source>
        <dbReference type="EMBL" id="UKJ90535.2"/>
    </source>
</evidence>